<dbReference type="InterPro" id="IPR013740">
    <property type="entry name" value="Redoxin"/>
</dbReference>
<dbReference type="GeneID" id="78463483"/>
<dbReference type="RefSeq" id="WP_081818022.1">
    <property type="nucleotide sequence ID" value="NZ_LR590484.1"/>
</dbReference>
<gene>
    <name evidence="2" type="primary">resA_7</name>
    <name evidence="2" type="ORF">NCTC11429_02782</name>
</gene>
<dbReference type="InterPro" id="IPR013766">
    <property type="entry name" value="Thioredoxin_domain"/>
</dbReference>
<dbReference type="Pfam" id="PF08534">
    <property type="entry name" value="Redoxin"/>
    <property type="match status" value="1"/>
</dbReference>
<organism evidence="2 3">
    <name type="scientific">Sphingobacterium thalpophilum</name>
    <dbReference type="NCBI Taxonomy" id="259"/>
    <lineage>
        <taxon>Bacteria</taxon>
        <taxon>Pseudomonadati</taxon>
        <taxon>Bacteroidota</taxon>
        <taxon>Sphingobacteriia</taxon>
        <taxon>Sphingobacteriales</taxon>
        <taxon>Sphingobacteriaceae</taxon>
        <taxon>Sphingobacterium</taxon>
    </lineage>
</organism>
<accession>A0A4U9VAZ5</accession>
<reference evidence="2 3" key="1">
    <citation type="submission" date="2019-05" db="EMBL/GenBank/DDBJ databases">
        <authorList>
            <consortium name="Pathogen Informatics"/>
        </authorList>
    </citation>
    <scope>NUCLEOTIDE SEQUENCE [LARGE SCALE GENOMIC DNA]</scope>
    <source>
        <strain evidence="2 3">NCTC11429</strain>
    </source>
</reference>
<dbReference type="GO" id="GO:0016491">
    <property type="term" value="F:oxidoreductase activity"/>
    <property type="evidence" value="ECO:0007669"/>
    <property type="project" value="InterPro"/>
</dbReference>
<evidence type="ECO:0000259" key="1">
    <source>
        <dbReference type="PROSITE" id="PS51352"/>
    </source>
</evidence>
<name>A0A4U9VAZ5_9SPHI</name>
<dbReference type="PROSITE" id="PS51352">
    <property type="entry name" value="THIOREDOXIN_2"/>
    <property type="match status" value="1"/>
</dbReference>
<dbReference type="CDD" id="cd02966">
    <property type="entry name" value="TlpA_like_family"/>
    <property type="match status" value="1"/>
</dbReference>
<dbReference type="KEGG" id="stha:NCTC11429_02782"/>
<dbReference type="STRING" id="1123265.GCA_000686625_02047"/>
<dbReference type="Gene3D" id="3.40.30.10">
    <property type="entry name" value="Glutaredoxin"/>
    <property type="match status" value="1"/>
</dbReference>
<sequence length="395" mass="45511">MHILIGHPSRSIFLMAWAIFSVFPSVAQLKNQVRVSINFHEIDKDRLSVDFDDGVVLEPVDLSGVDSVLVINKPVYTPYPTIRLTYDRKSGLDYFINSDGATLNLFYDANRTDTPFYSVANPNFTAIYDSITNEMYRDLRRGQQAELNKLNDLFKKHGHEIGSNDSIKYELTTLIKTINAKSMDFMTSYADHFFSFYYFKSQVLGLTNMIVPDPEYYKSLLIYYEKTFPQKFRFTGEGKQITATLQKKISLVHLGENMPMPEVYFKDSHGDTIRYKNQKERFVLLDFWASWCGPCIQQIPDIKILREQFTEESLNIVSISIDTDSTRYENCKKEHKLDWVHSLDRGGTRSASLGISSIPTVLLLDPDGKIVYYKNGGKLDIEKIGAIVRKKQRKN</sequence>
<evidence type="ECO:0000313" key="2">
    <source>
        <dbReference type="EMBL" id="VTR42997.1"/>
    </source>
</evidence>
<proteinExistence type="predicted"/>
<dbReference type="InterPro" id="IPR050553">
    <property type="entry name" value="Thioredoxin_ResA/DsbE_sf"/>
</dbReference>
<feature type="domain" description="Thioredoxin" evidence="1">
    <location>
        <begin position="254"/>
        <end position="393"/>
    </location>
</feature>
<dbReference type="SUPFAM" id="SSF52833">
    <property type="entry name" value="Thioredoxin-like"/>
    <property type="match status" value="1"/>
</dbReference>
<dbReference type="PANTHER" id="PTHR42852:SF13">
    <property type="entry name" value="PROTEIN DIPZ"/>
    <property type="match status" value="1"/>
</dbReference>
<dbReference type="Proteomes" id="UP000308196">
    <property type="component" value="Chromosome"/>
</dbReference>
<dbReference type="AlphaFoldDB" id="A0A4U9VAZ5"/>
<evidence type="ECO:0000313" key="3">
    <source>
        <dbReference type="Proteomes" id="UP000308196"/>
    </source>
</evidence>
<dbReference type="InterPro" id="IPR036249">
    <property type="entry name" value="Thioredoxin-like_sf"/>
</dbReference>
<dbReference type="PANTHER" id="PTHR42852">
    <property type="entry name" value="THIOL:DISULFIDE INTERCHANGE PROTEIN DSBE"/>
    <property type="match status" value="1"/>
</dbReference>
<dbReference type="EMBL" id="LR590484">
    <property type="protein sequence ID" value="VTR42997.1"/>
    <property type="molecule type" value="Genomic_DNA"/>
</dbReference>
<protein>
    <submittedName>
        <fullName evidence="2">Thiol-disulfide oxidoreductase resA</fullName>
    </submittedName>
</protein>